<evidence type="ECO:0000259" key="20">
    <source>
        <dbReference type="PROSITE" id="PS51387"/>
    </source>
</evidence>
<evidence type="ECO:0000256" key="9">
    <source>
        <dbReference type="ARBA" id="ARBA00022630"/>
    </source>
</evidence>
<dbReference type="Gene3D" id="3.30.465.10">
    <property type="match status" value="1"/>
</dbReference>
<dbReference type="NCBIfam" id="NF000755">
    <property type="entry name" value="PRK00046.1"/>
    <property type="match status" value="1"/>
</dbReference>
<dbReference type="PROSITE" id="PS51387">
    <property type="entry name" value="FAD_PCMH"/>
    <property type="match status" value="1"/>
</dbReference>
<evidence type="ECO:0000256" key="16">
    <source>
        <dbReference type="ARBA" id="ARBA00023316"/>
    </source>
</evidence>
<keyword evidence="8 19" id="KW-0132">Cell division</keyword>
<evidence type="ECO:0000256" key="4">
    <source>
        <dbReference type="ARBA" id="ARBA00004752"/>
    </source>
</evidence>
<keyword evidence="22" id="KW-1185">Reference proteome</keyword>
<proteinExistence type="inferred from homology"/>
<dbReference type="Gene3D" id="3.90.78.10">
    <property type="entry name" value="UDP-N-acetylenolpyruvoylglucosamine reductase, C-terminal domain"/>
    <property type="match status" value="1"/>
</dbReference>
<dbReference type="HAMAP" id="MF_00037">
    <property type="entry name" value="MurB"/>
    <property type="match status" value="1"/>
</dbReference>
<dbReference type="InterPro" id="IPR036318">
    <property type="entry name" value="FAD-bd_PCMH-like_sf"/>
</dbReference>
<dbReference type="PANTHER" id="PTHR21071:SF4">
    <property type="entry name" value="UDP-N-ACETYLENOLPYRUVOYLGLUCOSAMINE REDUCTASE"/>
    <property type="match status" value="1"/>
</dbReference>
<comment type="function">
    <text evidence="2 19">Cell wall formation.</text>
</comment>
<evidence type="ECO:0000256" key="12">
    <source>
        <dbReference type="ARBA" id="ARBA00022960"/>
    </source>
</evidence>
<keyword evidence="7 19" id="KW-0963">Cytoplasm</keyword>
<dbReference type="Proteomes" id="UP000318946">
    <property type="component" value="Chromosome"/>
</dbReference>
<feature type="domain" description="FAD-binding PCMH-type" evidence="20">
    <location>
        <begin position="18"/>
        <end position="187"/>
    </location>
</feature>
<evidence type="ECO:0000256" key="8">
    <source>
        <dbReference type="ARBA" id="ARBA00022618"/>
    </source>
</evidence>
<dbReference type="GO" id="GO:0071555">
    <property type="term" value="P:cell wall organization"/>
    <property type="evidence" value="ECO:0007669"/>
    <property type="project" value="UniProtKB-KW"/>
</dbReference>
<dbReference type="Pfam" id="PF01565">
    <property type="entry name" value="FAD_binding_4"/>
    <property type="match status" value="1"/>
</dbReference>
<dbReference type="EC" id="1.3.1.98" evidence="5 19"/>
<dbReference type="GO" id="GO:0051301">
    <property type="term" value="P:cell division"/>
    <property type="evidence" value="ECO:0007669"/>
    <property type="project" value="UniProtKB-KW"/>
</dbReference>
<dbReference type="SUPFAM" id="SSF56176">
    <property type="entry name" value="FAD-binding/transporter-associated domain-like"/>
    <property type="match status" value="1"/>
</dbReference>
<comment type="subcellular location">
    <subcellularLocation>
        <location evidence="3 19">Cytoplasm</location>
    </subcellularLocation>
</comment>
<dbReference type="InterPro" id="IPR011601">
    <property type="entry name" value="MurB_C"/>
</dbReference>
<name>A0A4Y1WUL9_9BACT</name>
<keyword evidence="11 19" id="KW-0521">NADP</keyword>
<dbReference type="SUPFAM" id="SSF56194">
    <property type="entry name" value="Uridine diphospho-N-Acetylenolpyruvylglucosamine reductase, MurB, C-terminal domain"/>
    <property type="match status" value="1"/>
</dbReference>
<dbReference type="RefSeq" id="WP_141412863.1">
    <property type="nucleotide sequence ID" value="NZ_AP019735.1"/>
</dbReference>
<dbReference type="NCBIfam" id="NF010478">
    <property type="entry name" value="PRK13903.1"/>
    <property type="match status" value="1"/>
</dbReference>
<dbReference type="Pfam" id="PF02873">
    <property type="entry name" value="MurB_C"/>
    <property type="match status" value="1"/>
</dbReference>
<dbReference type="InterPro" id="IPR036635">
    <property type="entry name" value="MurB_C_sf"/>
</dbReference>
<accession>A0A4Y1WUL9</accession>
<dbReference type="GeneID" id="78342424"/>
<dbReference type="GO" id="GO:0009252">
    <property type="term" value="P:peptidoglycan biosynthetic process"/>
    <property type="evidence" value="ECO:0007669"/>
    <property type="project" value="UniProtKB-UniRule"/>
</dbReference>
<protein>
    <recommendedName>
        <fullName evidence="6 19">UDP-N-acetylenolpyruvoylglucosamine reductase</fullName>
        <ecNumber evidence="5 19">1.3.1.98</ecNumber>
    </recommendedName>
    <alternativeName>
        <fullName evidence="17 19">UDP-N-acetylmuramate dehydrogenase</fullName>
    </alternativeName>
</protein>
<evidence type="ECO:0000256" key="2">
    <source>
        <dbReference type="ARBA" id="ARBA00003921"/>
    </source>
</evidence>
<dbReference type="InterPro" id="IPR016169">
    <property type="entry name" value="FAD-bd_PCMH_sub2"/>
</dbReference>
<evidence type="ECO:0000256" key="19">
    <source>
        <dbReference type="HAMAP-Rule" id="MF_00037"/>
    </source>
</evidence>
<evidence type="ECO:0000256" key="6">
    <source>
        <dbReference type="ARBA" id="ARBA00015188"/>
    </source>
</evidence>
<dbReference type="OrthoDB" id="9804753at2"/>
<dbReference type="GO" id="GO:0005829">
    <property type="term" value="C:cytosol"/>
    <property type="evidence" value="ECO:0007669"/>
    <property type="project" value="TreeGrafter"/>
</dbReference>
<organism evidence="21 22">
    <name type="scientific">Alistipes communis</name>
    <dbReference type="NCBI Taxonomy" id="2585118"/>
    <lineage>
        <taxon>Bacteria</taxon>
        <taxon>Pseudomonadati</taxon>
        <taxon>Bacteroidota</taxon>
        <taxon>Bacteroidia</taxon>
        <taxon>Bacteroidales</taxon>
        <taxon>Rikenellaceae</taxon>
        <taxon>Alistipes</taxon>
    </lineage>
</organism>
<dbReference type="GO" id="GO:0071949">
    <property type="term" value="F:FAD binding"/>
    <property type="evidence" value="ECO:0007669"/>
    <property type="project" value="InterPro"/>
</dbReference>
<sequence>MIRDFYDIDLSGRNSFHVRQRAARLVEFETTDDLTAFFRKGAPAKWTVLAGGNNILFTQDFDGVLLTPRAASIDVVAEAPDAVAVRAEAGVEWDDLVAWAVERDLWGIENLSLIPGKVGAAPVQNIGAYGAEAKDAIESVEMFCTDTCNTLILSREHCAFGYRESVFKHALRGRVVITAVTFRLSRRPRPDLGYGDLLRETEARGGATLRNIREAVCAIRRSKLPDTAVLGNAGSFFKNPVVEAAVAERLRTDYPALPLYPAAEGRMKLAAGWLIEQAGMKGHREGCVGVHDQQALVLVNYGGATGGEVLALAHKVQEAVRAKFGVEIAAEVNVL</sequence>
<evidence type="ECO:0000256" key="13">
    <source>
        <dbReference type="ARBA" id="ARBA00022984"/>
    </source>
</evidence>
<dbReference type="Gene3D" id="3.30.43.10">
    <property type="entry name" value="Uridine Diphospho-n-acetylenolpyruvylglucosamine Reductase, domain 2"/>
    <property type="match status" value="1"/>
</dbReference>
<keyword evidence="13 19" id="KW-0573">Peptidoglycan synthesis</keyword>
<dbReference type="EMBL" id="AP019735">
    <property type="protein sequence ID" value="BBL04395.1"/>
    <property type="molecule type" value="Genomic_DNA"/>
</dbReference>
<evidence type="ECO:0000256" key="7">
    <source>
        <dbReference type="ARBA" id="ARBA00022490"/>
    </source>
</evidence>
<dbReference type="InterPro" id="IPR016167">
    <property type="entry name" value="FAD-bd_PCMH_sub1"/>
</dbReference>
<evidence type="ECO:0000313" key="21">
    <source>
        <dbReference type="EMBL" id="BBL04395.1"/>
    </source>
</evidence>
<evidence type="ECO:0000256" key="3">
    <source>
        <dbReference type="ARBA" id="ARBA00004496"/>
    </source>
</evidence>
<keyword evidence="12 19" id="KW-0133">Cell shape</keyword>
<comment type="pathway">
    <text evidence="4 19">Cell wall biogenesis; peptidoglycan biosynthesis.</text>
</comment>
<dbReference type="KEGG" id="acou:A5CBH24_17080"/>
<evidence type="ECO:0000256" key="14">
    <source>
        <dbReference type="ARBA" id="ARBA00023002"/>
    </source>
</evidence>
<evidence type="ECO:0000313" key="22">
    <source>
        <dbReference type="Proteomes" id="UP000318946"/>
    </source>
</evidence>
<evidence type="ECO:0000256" key="15">
    <source>
        <dbReference type="ARBA" id="ARBA00023306"/>
    </source>
</evidence>
<keyword evidence="16 19" id="KW-0961">Cell wall biogenesis/degradation</keyword>
<comment type="cofactor">
    <cofactor evidence="1 19">
        <name>FAD</name>
        <dbReference type="ChEBI" id="CHEBI:57692"/>
    </cofactor>
</comment>
<dbReference type="GO" id="GO:0008360">
    <property type="term" value="P:regulation of cell shape"/>
    <property type="evidence" value="ECO:0007669"/>
    <property type="project" value="UniProtKB-KW"/>
</dbReference>
<keyword evidence="10 19" id="KW-0274">FAD</keyword>
<reference evidence="22" key="1">
    <citation type="submission" date="2019-06" db="EMBL/GenBank/DDBJ databases">
        <title>Alistipes onderdonkii subsp. vulgaris subsp. nov., Alistipes dispar sp. nov. and Alistipes communis sp. nov., isolated from human faeces, and creation of Alistipes onderdonkii subsp. onderdonkii subsp. nov.</title>
        <authorList>
            <person name="Sakamoto M."/>
            <person name="Ikeyama N."/>
            <person name="Ogata Y."/>
            <person name="Suda W."/>
            <person name="Iino T."/>
            <person name="Hattori M."/>
            <person name="Ohkuma M."/>
        </authorList>
    </citation>
    <scope>NUCLEOTIDE SEQUENCE [LARGE SCALE GENOMIC DNA]</scope>
    <source>
        <strain evidence="22">5CBH24</strain>
    </source>
</reference>
<dbReference type="AlphaFoldDB" id="A0A4Y1WUL9"/>
<comment type="catalytic activity">
    <reaction evidence="18 19">
        <text>UDP-N-acetyl-alpha-D-muramate + NADP(+) = UDP-N-acetyl-3-O-(1-carboxyvinyl)-alpha-D-glucosamine + NADPH + H(+)</text>
        <dbReference type="Rhea" id="RHEA:12248"/>
        <dbReference type="ChEBI" id="CHEBI:15378"/>
        <dbReference type="ChEBI" id="CHEBI:57783"/>
        <dbReference type="ChEBI" id="CHEBI:58349"/>
        <dbReference type="ChEBI" id="CHEBI:68483"/>
        <dbReference type="ChEBI" id="CHEBI:70757"/>
        <dbReference type="EC" id="1.3.1.98"/>
    </reaction>
</comment>
<feature type="active site" evidence="19">
    <location>
        <position position="331"/>
    </location>
</feature>
<gene>
    <name evidence="19 21" type="primary">murB</name>
    <name evidence="21" type="ORF">A5CBH24_17080</name>
</gene>
<evidence type="ECO:0000256" key="17">
    <source>
        <dbReference type="ARBA" id="ARBA00031026"/>
    </source>
</evidence>
<evidence type="ECO:0000256" key="10">
    <source>
        <dbReference type="ARBA" id="ARBA00022827"/>
    </source>
</evidence>
<dbReference type="NCBIfam" id="TIGR00179">
    <property type="entry name" value="murB"/>
    <property type="match status" value="1"/>
</dbReference>
<evidence type="ECO:0000256" key="5">
    <source>
        <dbReference type="ARBA" id="ARBA00012518"/>
    </source>
</evidence>
<dbReference type="InterPro" id="IPR006094">
    <property type="entry name" value="Oxid_FAD_bind_N"/>
</dbReference>
<dbReference type="GO" id="GO:0008762">
    <property type="term" value="F:UDP-N-acetylmuramate dehydrogenase activity"/>
    <property type="evidence" value="ECO:0007669"/>
    <property type="project" value="UniProtKB-UniRule"/>
</dbReference>
<keyword evidence="14 19" id="KW-0560">Oxidoreductase</keyword>
<feature type="active site" evidence="19">
    <location>
        <position position="163"/>
    </location>
</feature>
<comment type="similarity">
    <text evidence="19">Belongs to the MurB family.</text>
</comment>
<evidence type="ECO:0000256" key="18">
    <source>
        <dbReference type="ARBA" id="ARBA00048914"/>
    </source>
</evidence>
<evidence type="ECO:0000256" key="11">
    <source>
        <dbReference type="ARBA" id="ARBA00022857"/>
    </source>
</evidence>
<dbReference type="PANTHER" id="PTHR21071">
    <property type="entry name" value="UDP-N-ACETYLENOLPYRUVOYLGLUCOSAMINE REDUCTASE"/>
    <property type="match status" value="1"/>
</dbReference>
<dbReference type="InterPro" id="IPR003170">
    <property type="entry name" value="MurB"/>
</dbReference>
<keyword evidence="9 19" id="KW-0285">Flavoprotein</keyword>
<evidence type="ECO:0000256" key="1">
    <source>
        <dbReference type="ARBA" id="ARBA00001974"/>
    </source>
</evidence>
<keyword evidence="15 19" id="KW-0131">Cell cycle</keyword>
<dbReference type="UniPathway" id="UPA00219"/>
<feature type="active site" description="Proton donor" evidence="19">
    <location>
        <position position="235"/>
    </location>
</feature>
<dbReference type="InterPro" id="IPR016166">
    <property type="entry name" value="FAD-bd_PCMH"/>
</dbReference>